<accession>A0A125QZQ5</accession>
<gene>
    <name evidence="2" type="ORF">GpSGHVEth097</name>
</gene>
<dbReference type="Proteomes" id="UP000282469">
    <property type="component" value="Segment"/>
</dbReference>
<sequence length="180" mass="21835">MENIIKTVEKFNIEKLPMLLNINEMLKVLGIKNIIENDIYLNFLWNLLRDNNIYIIKSQLEKLQMDVNIFYNYIPPPPYTIEKITTEIIPIDLFLQILTKLDVYKAINMYKAYHIINCIKNKYSHHVTFHKMQKMLDTKIMQIKQMEKHIEEYKKEKHLLIEKINNLEYKQYSYQKYGSV</sequence>
<evidence type="ECO:0000313" key="3">
    <source>
        <dbReference type="Proteomes" id="UP000282469"/>
    </source>
</evidence>
<name>A0A125QZQ5_GHVS</name>
<proteinExistence type="predicted"/>
<organism evidence="2 3">
    <name type="scientific">Glossina hytrovirus (isolate Glossina pallidipes/Ethiopia/Seibersdorf/-)</name>
    <name type="common">GHV</name>
    <dbReference type="NCBI Taxonomy" id="379529"/>
    <lineage>
        <taxon>Viruses</taxon>
        <taxon>Viruses incertae sedis</taxon>
        <taxon>Naldaviricetes</taxon>
        <taxon>Lefavirales</taxon>
        <taxon>Hytrosaviridae</taxon>
        <taxon>Glossinavirus</taxon>
        <taxon>Glossinavirus glopallidipedis</taxon>
    </lineage>
</organism>
<evidence type="ECO:0000256" key="1">
    <source>
        <dbReference type="SAM" id="Coils"/>
    </source>
</evidence>
<reference evidence="2 3" key="1">
    <citation type="journal article" date="2016" name="J. Gen. Virol.">
        <title>Comprehensive annotation of Glossina pallidipes salivary gland hypertrophy virus from Ethiopian tsetse flies: a proteogenomics approach.</title>
        <authorList>
            <person name="Abd-Alla A.M."/>
            <person name="Kariithi H.M."/>
            <person name="Cousserans F."/>
            <person name="Parker N.J."/>
            <person name="Ince I.A."/>
            <person name="Scully E.D."/>
            <person name="Boeren S."/>
            <person name="Geib S.M."/>
            <person name="Mekonnen S."/>
            <person name="Vlak J.M."/>
            <person name="Parker A.G."/>
            <person name="Vreysen M.J."/>
            <person name="Bergoin M."/>
        </authorList>
    </citation>
    <scope>NUCLEOTIDE SEQUENCE [LARGE SCALE GENOMIC DNA]</scope>
    <source>
        <strain evidence="2 3">Ethiopian</strain>
    </source>
</reference>
<dbReference type="EMBL" id="KU050077">
    <property type="protein sequence ID" value="AMB48701.1"/>
    <property type="molecule type" value="Genomic_DNA"/>
</dbReference>
<feature type="coiled-coil region" evidence="1">
    <location>
        <begin position="136"/>
        <end position="170"/>
    </location>
</feature>
<evidence type="ECO:0000313" key="2">
    <source>
        <dbReference type="EMBL" id="AMB48701.1"/>
    </source>
</evidence>
<organismHost>
    <name type="scientific">Glossina</name>
    <name type="common">tsetse flies</name>
    <dbReference type="NCBI Taxonomy" id="7393"/>
</organismHost>
<keyword evidence="1" id="KW-0175">Coiled coil</keyword>
<protein>
    <submittedName>
        <fullName evidence="2">Leucin-rich repeat gene family protein</fullName>
    </submittedName>
</protein>